<organism evidence="2 3">
    <name type="scientific">Hymenobacter sedentarius</name>
    <dbReference type="NCBI Taxonomy" id="1411621"/>
    <lineage>
        <taxon>Bacteria</taxon>
        <taxon>Pseudomonadati</taxon>
        <taxon>Bacteroidota</taxon>
        <taxon>Cytophagia</taxon>
        <taxon>Cytophagales</taxon>
        <taxon>Hymenobacteraceae</taxon>
        <taxon>Hymenobacter</taxon>
    </lineage>
</organism>
<evidence type="ECO:0000256" key="1">
    <source>
        <dbReference type="SAM" id="MobiDB-lite"/>
    </source>
</evidence>
<feature type="region of interest" description="Disordered" evidence="1">
    <location>
        <begin position="1"/>
        <end position="37"/>
    </location>
</feature>
<dbReference type="EMBL" id="CP013909">
    <property type="protein sequence ID" value="ALW86208.1"/>
    <property type="molecule type" value="Genomic_DNA"/>
</dbReference>
<name>A0A0U4ARY1_9BACT</name>
<dbReference type="KEGG" id="hyg:AUC43_14585"/>
<sequence length="74" mass="7685">MNQDAFDKPSGTLGGMLSSLFRGGSRSGQYNTGRPSGGGFSRKLLSGALLAAGAAYLYNRSNRSKSGNITQVPK</sequence>
<proteinExistence type="predicted"/>
<dbReference type="AlphaFoldDB" id="A0A0U4ARY1"/>
<accession>A0A0U4ARY1</accession>
<protein>
    <submittedName>
        <fullName evidence="2">Uncharacterized protein</fullName>
    </submittedName>
</protein>
<evidence type="ECO:0000313" key="2">
    <source>
        <dbReference type="EMBL" id="ALW86208.1"/>
    </source>
</evidence>
<evidence type="ECO:0000313" key="3">
    <source>
        <dbReference type="Proteomes" id="UP000059542"/>
    </source>
</evidence>
<reference evidence="2 3" key="1">
    <citation type="submission" date="2015-12" db="EMBL/GenBank/DDBJ databases">
        <authorList>
            <person name="Shamseldin A."/>
            <person name="Moawad H."/>
            <person name="Abd El-Rahim W.M."/>
            <person name="Sadowsky M.J."/>
        </authorList>
    </citation>
    <scope>NUCLEOTIDE SEQUENCE [LARGE SCALE GENOMIC DNA]</scope>
    <source>
        <strain evidence="2 3">DG5B</strain>
    </source>
</reference>
<feature type="compositionally biased region" description="Low complexity" evidence="1">
    <location>
        <begin position="15"/>
        <end position="28"/>
    </location>
</feature>
<gene>
    <name evidence="2" type="ORF">AUC43_14585</name>
</gene>
<dbReference type="Proteomes" id="UP000059542">
    <property type="component" value="Chromosome"/>
</dbReference>
<keyword evidence="3" id="KW-1185">Reference proteome</keyword>
<dbReference type="RefSeq" id="WP_068195134.1">
    <property type="nucleotide sequence ID" value="NZ_CP013909.1"/>
</dbReference>